<reference evidence="2" key="1">
    <citation type="submission" date="2019-09" db="EMBL/GenBank/DDBJ databases">
        <title>Distinct polysaccharide growth profiles of human intestinal Prevotella copri isolates.</title>
        <authorList>
            <person name="Fehlner-Peach H."/>
            <person name="Magnabosco C."/>
            <person name="Raghavan V."/>
            <person name="Scher J.U."/>
            <person name="Tett A."/>
            <person name="Cox L.M."/>
            <person name="Gottsegen C."/>
            <person name="Watters A."/>
            <person name="Wiltshire- Gordon J.D."/>
            <person name="Segata N."/>
            <person name="Bonneau R."/>
            <person name="Littman D.R."/>
        </authorList>
    </citation>
    <scope>NUCLEOTIDE SEQUENCE [LARGE SCALE GENOMIC DNA]</scope>
    <source>
        <strain evidence="2">iP54</strain>
    </source>
</reference>
<dbReference type="SUPFAM" id="SSF52218">
    <property type="entry name" value="Flavoproteins"/>
    <property type="match status" value="1"/>
</dbReference>
<dbReference type="AlphaFoldDB" id="A0A646HJL7"/>
<name>A0A646HJL7_9BACT</name>
<gene>
    <name evidence="1" type="ORF">F7D59_08315</name>
</gene>
<dbReference type="RefSeq" id="WP_153113685.1">
    <property type="nucleotide sequence ID" value="NZ_VZAS01000137.1"/>
</dbReference>
<dbReference type="Pfam" id="PF03358">
    <property type="entry name" value="FMN_red"/>
    <property type="match status" value="1"/>
</dbReference>
<dbReference type="InterPro" id="IPR029039">
    <property type="entry name" value="Flavoprotein-like_sf"/>
</dbReference>
<dbReference type="GO" id="GO:0005829">
    <property type="term" value="C:cytosol"/>
    <property type="evidence" value="ECO:0007669"/>
    <property type="project" value="TreeGrafter"/>
</dbReference>
<organism evidence="1 2">
    <name type="scientific">Segatella copri</name>
    <dbReference type="NCBI Taxonomy" id="165179"/>
    <lineage>
        <taxon>Bacteria</taxon>
        <taxon>Pseudomonadati</taxon>
        <taxon>Bacteroidota</taxon>
        <taxon>Bacteroidia</taxon>
        <taxon>Bacteroidales</taxon>
        <taxon>Prevotellaceae</taxon>
        <taxon>Segatella</taxon>
    </lineage>
</organism>
<proteinExistence type="predicted"/>
<dbReference type="GO" id="GO:0010181">
    <property type="term" value="F:FMN binding"/>
    <property type="evidence" value="ECO:0007669"/>
    <property type="project" value="TreeGrafter"/>
</dbReference>
<dbReference type="InterPro" id="IPR050712">
    <property type="entry name" value="NAD(P)H-dep_reductase"/>
</dbReference>
<dbReference type="PANTHER" id="PTHR30543">
    <property type="entry name" value="CHROMATE REDUCTASE"/>
    <property type="match status" value="1"/>
</dbReference>
<accession>A0A646HJL7</accession>
<dbReference type="GO" id="GO:0016491">
    <property type="term" value="F:oxidoreductase activity"/>
    <property type="evidence" value="ECO:0007669"/>
    <property type="project" value="InterPro"/>
</dbReference>
<dbReference type="EMBL" id="VZBQ01000092">
    <property type="protein sequence ID" value="MQN89850.1"/>
    <property type="molecule type" value="Genomic_DNA"/>
</dbReference>
<dbReference type="PANTHER" id="PTHR30543:SF21">
    <property type="entry name" value="NAD(P)H-DEPENDENT FMN REDUCTASE LOT6"/>
    <property type="match status" value="1"/>
</dbReference>
<sequence length="185" mass="20772">MKKILFIIGSLRKESFNKKLAKEVEEMLAGRATVEYLDYSDVPLMNQDIEFPAPEAVKRVRGKVAEADALWIFSPEYNYSYPGHLKNLIDWLSRPLMAGDRQTPLAINGKKVALSGAGGASATAKCRGKLTELLTLPFIRAEVMTEPQTGIQLNMEAWTEGRMMLTEEQMTNLRLQVDAFLEYIG</sequence>
<comment type="caution">
    <text evidence="1">The sequence shown here is derived from an EMBL/GenBank/DDBJ whole genome shotgun (WGS) entry which is preliminary data.</text>
</comment>
<dbReference type="Proteomes" id="UP000420635">
    <property type="component" value="Unassembled WGS sequence"/>
</dbReference>
<evidence type="ECO:0000313" key="1">
    <source>
        <dbReference type="EMBL" id="MQN89850.1"/>
    </source>
</evidence>
<protein>
    <submittedName>
        <fullName evidence="1">NAD(P)H-dependent oxidoreductase</fullName>
    </submittedName>
</protein>
<dbReference type="Gene3D" id="3.40.50.360">
    <property type="match status" value="1"/>
</dbReference>
<evidence type="ECO:0000313" key="2">
    <source>
        <dbReference type="Proteomes" id="UP000420635"/>
    </source>
</evidence>
<dbReference type="InterPro" id="IPR005025">
    <property type="entry name" value="FMN_Rdtase-like_dom"/>
</dbReference>